<dbReference type="EMBL" id="RXFT01000001">
    <property type="protein sequence ID" value="RUR66470.1"/>
    <property type="molecule type" value="Genomic_DNA"/>
</dbReference>
<comment type="caution">
    <text evidence="1">The sequence shown here is derived from an EMBL/GenBank/DDBJ whole genome shotgun (WGS) entry which is preliminary data.</text>
</comment>
<name>A0A3S0XQ02_9BURK</name>
<reference evidence="1 2" key="1">
    <citation type="submission" date="2018-12" db="EMBL/GenBank/DDBJ databases">
        <title>The genome sequences of Variovorax guangxiensis DSM 27352.</title>
        <authorList>
            <person name="Gao J."/>
            <person name="Sun J."/>
        </authorList>
    </citation>
    <scope>NUCLEOTIDE SEQUENCE [LARGE SCALE GENOMIC DNA]</scope>
    <source>
        <strain evidence="1 2">DSM 27352</strain>
    </source>
</reference>
<dbReference type="AlphaFoldDB" id="A0A3S0XQ02"/>
<sequence>MLDLDHPQSRRVLEAARIEDLIRRQLVAWREDDAASSAARAAILGTLLPQLEALNAKHFGASKNIYRTLEALGRAVQGADAEKAWQAFTALDGPGENFGTWAI</sequence>
<protein>
    <submittedName>
        <fullName evidence="1">Uncharacterized protein</fullName>
    </submittedName>
</protein>
<dbReference type="OrthoDB" id="8853258at2"/>
<dbReference type="Proteomes" id="UP000281118">
    <property type="component" value="Unassembled WGS sequence"/>
</dbReference>
<organism evidence="1 2">
    <name type="scientific">Variovorax guangxiensis</name>
    <dbReference type="NCBI Taxonomy" id="1775474"/>
    <lineage>
        <taxon>Bacteria</taxon>
        <taxon>Pseudomonadati</taxon>
        <taxon>Pseudomonadota</taxon>
        <taxon>Betaproteobacteria</taxon>
        <taxon>Burkholderiales</taxon>
        <taxon>Comamonadaceae</taxon>
        <taxon>Variovorax</taxon>
    </lineage>
</organism>
<proteinExistence type="predicted"/>
<dbReference type="RefSeq" id="WP_126020180.1">
    <property type="nucleotide sequence ID" value="NZ_RXFT01000001.1"/>
</dbReference>
<gene>
    <name evidence="1" type="ORF">EJP67_05275</name>
</gene>
<evidence type="ECO:0000313" key="1">
    <source>
        <dbReference type="EMBL" id="RUR66470.1"/>
    </source>
</evidence>
<evidence type="ECO:0000313" key="2">
    <source>
        <dbReference type="Proteomes" id="UP000281118"/>
    </source>
</evidence>
<accession>A0A3S0XQ02</accession>